<sequence length="291" mass="33538">MEDKQIGVPTNVAVFIDYENVYKALLEEKTNVLRLAFFEKLRKWCSEHQRRVVRIVVYCNFDNMDLHESFHQSVLQSYGVETVHTSNQGKNYADLKITIDVLSSMYSNNNIDEFFIMSNDKDMTPLLNTIRANKRNVAVITTGSTYNPSICEFADSHIELEEICDVEVTHKIIDDIANAYWNKLESYINAQISNFGVTGKYAHYELKYVLTNEIRYSKVMSYELATIIKGFYDDGNIFFYNYKYGTKPCVGFAPISKKADLISKGIIKEADVIATYDIQKDIDDLYAKALR</sequence>
<accession>A0A923MJE2</accession>
<evidence type="ECO:0000313" key="2">
    <source>
        <dbReference type="EMBL" id="MBC5771393.1"/>
    </source>
</evidence>
<organism evidence="2 3">
    <name type="scientific">Dysosmobacter segnis</name>
    <dbReference type="NCBI Taxonomy" id="2763042"/>
    <lineage>
        <taxon>Bacteria</taxon>
        <taxon>Bacillati</taxon>
        <taxon>Bacillota</taxon>
        <taxon>Clostridia</taxon>
        <taxon>Eubacteriales</taxon>
        <taxon>Oscillospiraceae</taxon>
        <taxon>Dysosmobacter</taxon>
    </lineage>
</organism>
<dbReference type="PANTHER" id="PTHR35811">
    <property type="entry name" value="SLR1870 PROTEIN"/>
    <property type="match status" value="1"/>
</dbReference>
<feature type="domain" description="NYN" evidence="1">
    <location>
        <begin position="11"/>
        <end position="160"/>
    </location>
</feature>
<comment type="caution">
    <text evidence="2">The sequence shown here is derived from an EMBL/GenBank/DDBJ whole genome shotgun (WGS) entry which is preliminary data.</text>
</comment>
<dbReference type="GO" id="GO:0004540">
    <property type="term" value="F:RNA nuclease activity"/>
    <property type="evidence" value="ECO:0007669"/>
    <property type="project" value="InterPro"/>
</dbReference>
<dbReference type="Pfam" id="PF01936">
    <property type="entry name" value="NYN"/>
    <property type="match status" value="1"/>
</dbReference>
<evidence type="ECO:0000313" key="3">
    <source>
        <dbReference type="Proteomes" id="UP000620327"/>
    </source>
</evidence>
<dbReference type="Proteomes" id="UP000620327">
    <property type="component" value="Unassembled WGS sequence"/>
</dbReference>
<evidence type="ECO:0000259" key="1">
    <source>
        <dbReference type="Pfam" id="PF01936"/>
    </source>
</evidence>
<dbReference type="EMBL" id="JACOQI010000016">
    <property type="protein sequence ID" value="MBC5771393.1"/>
    <property type="molecule type" value="Genomic_DNA"/>
</dbReference>
<dbReference type="InterPro" id="IPR021139">
    <property type="entry name" value="NYN"/>
</dbReference>
<proteinExistence type="predicted"/>
<dbReference type="PANTHER" id="PTHR35811:SF1">
    <property type="entry name" value="HTH OST-TYPE DOMAIN-CONTAINING PROTEIN"/>
    <property type="match status" value="1"/>
</dbReference>
<dbReference type="Gene3D" id="3.40.50.1010">
    <property type="entry name" value="5'-nuclease"/>
    <property type="match status" value="1"/>
</dbReference>
<dbReference type="AlphaFoldDB" id="A0A923MJE2"/>
<name>A0A923MJE2_9FIRM</name>
<protein>
    <submittedName>
        <fullName evidence="2">NYN domain-containing protein</fullName>
    </submittedName>
</protein>
<reference evidence="2" key="1">
    <citation type="submission" date="2020-08" db="EMBL/GenBank/DDBJ databases">
        <title>Genome public.</title>
        <authorList>
            <person name="Liu C."/>
            <person name="Sun Q."/>
        </authorList>
    </citation>
    <scope>NUCLEOTIDE SEQUENCE</scope>
    <source>
        <strain evidence="2">BX15</strain>
    </source>
</reference>
<gene>
    <name evidence="2" type="ORF">H8Z83_13910</name>
</gene>
<keyword evidence="3" id="KW-1185">Reference proteome</keyword>